<evidence type="ECO:0000256" key="1">
    <source>
        <dbReference type="ARBA" id="ARBA00000832"/>
    </source>
</evidence>
<comment type="function">
    <text evidence="20">Participates in the formation of the lipid-linked precursor oligosaccharide for N-glycosylation. Involved in assembling the dolichol-pyrophosphate-GlcNAc(2)-Man(5) intermediate on the cytoplasmic surface of the ER.</text>
</comment>
<feature type="domain" description="Porphobilinogen deaminase N-terminal" evidence="27">
    <location>
        <begin position="14"/>
        <end position="216"/>
    </location>
</feature>
<dbReference type="STRING" id="983506.L8WXB6"/>
<evidence type="ECO:0000256" key="22">
    <source>
        <dbReference type="ARBA" id="ARBA00033064"/>
    </source>
</evidence>
<dbReference type="NCBIfam" id="TIGR00212">
    <property type="entry name" value="hemC"/>
    <property type="match status" value="1"/>
</dbReference>
<keyword evidence="13 29" id="KW-0808">Transferase</keyword>
<feature type="region of interest" description="Disordered" evidence="24">
    <location>
        <begin position="346"/>
        <end position="389"/>
    </location>
</feature>
<dbReference type="Gene3D" id="3.30.160.40">
    <property type="entry name" value="Porphobilinogen deaminase, C-terminal domain"/>
    <property type="match status" value="1"/>
</dbReference>
<evidence type="ECO:0000256" key="9">
    <source>
        <dbReference type="ARBA" id="ARBA00013198"/>
    </source>
</evidence>
<evidence type="ECO:0000256" key="20">
    <source>
        <dbReference type="ARBA" id="ARBA00024899"/>
    </source>
</evidence>
<keyword evidence="14 25" id="KW-0812">Transmembrane</keyword>
<dbReference type="HOGENOM" id="CLU_261621_0_0_1"/>
<evidence type="ECO:0000259" key="26">
    <source>
        <dbReference type="Pfam" id="PF01182"/>
    </source>
</evidence>
<dbReference type="SUPFAM" id="SSF53756">
    <property type="entry name" value="UDP-Glycosyltransferase/glycogen phosphorylase"/>
    <property type="match status" value="1"/>
</dbReference>
<dbReference type="InterPro" id="IPR022417">
    <property type="entry name" value="Porphobilin_deaminase_N"/>
</dbReference>
<evidence type="ECO:0000256" key="21">
    <source>
        <dbReference type="ARBA" id="ARBA00030685"/>
    </source>
</evidence>
<comment type="function">
    <text evidence="2">Tetrapolymerization of the monopyrrole PBG into the hydroxymethylbilane pre-uroporphyrinogen in several discrete steps.</text>
</comment>
<organism evidence="29 30">
    <name type="scientific">Thanatephorus cucumeris (strain AG1-IA)</name>
    <name type="common">Rice sheath blight fungus</name>
    <name type="synonym">Rhizoctonia solani</name>
    <dbReference type="NCBI Taxonomy" id="983506"/>
    <lineage>
        <taxon>Eukaryota</taxon>
        <taxon>Fungi</taxon>
        <taxon>Dikarya</taxon>
        <taxon>Basidiomycota</taxon>
        <taxon>Agaricomycotina</taxon>
        <taxon>Agaricomycetes</taxon>
        <taxon>Cantharellales</taxon>
        <taxon>Ceratobasidiaceae</taxon>
        <taxon>Rhizoctonia</taxon>
        <taxon>Rhizoctonia solani AG-1</taxon>
    </lineage>
</organism>
<dbReference type="Gene3D" id="3.40.190.10">
    <property type="entry name" value="Periplasmic binding protein-like II"/>
    <property type="match status" value="2"/>
</dbReference>
<name>L8WXB6_THACA</name>
<dbReference type="PANTHER" id="PTHR13036:SF0">
    <property type="entry name" value="CHITOBIOSYLDIPHOSPHODOLICHOL BETA-MANNOSYLTRANSFERASE"/>
    <property type="match status" value="1"/>
</dbReference>
<feature type="transmembrane region" description="Helical" evidence="25">
    <location>
        <begin position="890"/>
        <end position="911"/>
    </location>
</feature>
<dbReference type="FunFam" id="3.40.50.1360:FF:000005">
    <property type="entry name" value="6-phosphogluconolactonase"/>
    <property type="match status" value="1"/>
</dbReference>
<dbReference type="PANTHER" id="PTHR13036">
    <property type="entry name" value="BETA1,4 MANNOSYLTRANSFERASE"/>
    <property type="match status" value="1"/>
</dbReference>
<sequence>MSTETSSSTRKKFTIGSRASKLAQVQAESVRDSLTALHPDKTFDILYMTTEGDKNQSQALYLLGGKALWTKELEVSLFDRQVDMIVHCLKDVPTLLPEGGEIGAILEREDPRDSLVVKEGLSYKSLEELPDGSVIGTSSVRRVAQLKKSFPNLVFNDVVSTGSMRPFTAIVLARAGLVRLGLESRITCDIEAPTLLYAVGQGALAVETRSNDPETQELLTQLEDWRTAWSCRAERACLRVLEGGCSVPVGVNSLLEEHEDDAVGQSGAEAGSNSEGVQAESSKSAPRASKLTLTGTVTSLDGSKHVHHTITTVVSSAEEAEDVGKGVAKALIVNGAKDILEEINRERESRVQRERQQDAERALRPEELETDDLKRKTPTNQSGANAPGDKEVEVVQATLTAVAPVIFIVFQTSAMVSSHAPQPPIVHSFSTSSALIDSLAEFIIKAQTEAIEKRNKFTIALSGGSLPKMLKGLIGRRDVPWDKWYVYFADERLVPLGHEDSNYSLCDKEFLSHVPIPRTNIHTIDEKLLDDAEEAADAYEKILIREFAQKDSARFPVFDLILLGMGPDGHTCSLFPGHELLNETDRWIAPIEDSPKPPPRRVTFTFPVLNHAAKVSFVATGEGKQEMLQRILDHPEQGLPCSRVLPLAPGQVYWFVDDAASARVQYKKTQFNRCTDSHCGTHDAELDPESYYWLCCEREPPVTTRRWARTRVQFHGTGQKISVIRGLAITNYTTSTSSEAKAPVWHLRPLGYFTVFEGPTYDIYVSIDEIAFQAPQLNPHTLNAVGSVLMYQLSTIDFVALILALSFARIILHGKRLPVRRTIAVVVLGDVGRSPRMMYHAQSLAENQFNTYLIGYSGSTLIKALRELPSLTMLPLTPPPRLIGELPRQLFILAAPIKLAIQAVSLLWALLFKMPTPEYILVQNPPSIPTLHFGSATGRKAQISKSSQAVSAHRFLEVRPDVTISNTQSIERIFGRRAFLHLFVTDAMKKKLVGQTLTLHDRPPSHFRRSTPVETHDLFNRLQPSFPASVRSFLPSFHPPSTSPLTKTVSSTSIMSGFDPVFPVTSGIVLREDRPALIVSSTSWTPDEDFSLFLEMLKQYEHRARQGGLPKLLALITGKGPLRDYYMKEISRLEKVDEWEWVRCVSVWLEPEDYPVLLGSADLGVSLHSSSSGLDLPMKVVDMFGCSLPVCALDFECLDELVKDGVNGLTFKTADELIDQVQKLFSNFPDTNQLDVIRQSLKKRTRISTPSSISDDDRSQWNDWTDNWNTFVRPVLLHDLTHTARHALNTLSEHTDSSK</sequence>
<dbReference type="InterPro" id="IPR006148">
    <property type="entry name" value="Glc/Gal-6P_isomerase"/>
</dbReference>
<feature type="compositionally biased region" description="Basic and acidic residues" evidence="24">
    <location>
        <begin position="346"/>
        <end position="375"/>
    </location>
</feature>
<dbReference type="PRINTS" id="PR00151">
    <property type="entry name" value="PORPHBDMNASE"/>
</dbReference>
<feature type="domain" description="Glucosamine/galactosamine-6-phosphate isomerase" evidence="26">
    <location>
        <begin position="431"/>
        <end position="654"/>
    </location>
</feature>
<accession>L8WXB6</accession>
<gene>
    <name evidence="29" type="ORF">AG1IA_04500</name>
</gene>
<comment type="pathway">
    <text evidence="4">Porphyrin-containing compound metabolism; protoporphyrin-IX biosynthesis; coproporphyrinogen-III from 5-aminolevulinate: step 2/4.</text>
</comment>
<evidence type="ECO:0000256" key="8">
    <source>
        <dbReference type="ARBA" id="ARBA00012611"/>
    </source>
</evidence>
<keyword evidence="16" id="KW-0256">Endoplasmic reticulum</keyword>
<reference evidence="29 30" key="1">
    <citation type="journal article" date="2013" name="Nat. Commun.">
        <title>The evolution and pathogenic mechanisms of the rice sheath blight pathogen.</title>
        <authorList>
            <person name="Zheng A."/>
            <person name="Lin R."/>
            <person name="Xu L."/>
            <person name="Qin P."/>
            <person name="Tang C."/>
            <person name="Ai P."/>
            <person name="Zhang D."/>
            <person name="Liu Y."/>
            <person name="Sun Z."/>
            <person name="Feng H."/>
            <person name="Wang Y."/>
            <person name="Chen Y."/>
            <person name="Liang X."/>
            <person name="Fu R."/>
            <person name="Li Q."/>
            <person name="Zhang J."/>
            <person name="Yu X."/>
            <person name="Xie Z."/>
            <person name="Ding L."/>
            <person name="Guan P."/>
            <person name="Tang J."/>
            <person name="Liang Y."/>
            <person name="Wang S."/>
            <person name="Deng Q."/>
            <person name="Li S."/>
            <person name="Zhu J."/>
            <person name="Wang L."/>
            <person name="Liu H."/>
            <person name="Li P."/>
        </authorList>
    </citation>
    <scope>NUCLEOTIDE SEQUENCE [LARGE SCALE GENOMIC DNA]</scope>
    <source>
        <strain evidence="30">AG-1 IA</strain>
    </source>
</reference>
<dbReference type="EC" id="3.1.1.31" evidence="9"/>
<dbReference type="GO" id="GO:0005975">
    <property type="term" value="P:carbohydrate metabolic process"/>
    <property type="evidence" value="ECO:0007669"/>
    <property type="project" value="InterPro"/>
</dbReference>
<dbReference type="NCBIfam" id="TIGR01198">
    <property type="entry name" value="pgl"/>
    <property type="match status" value="1"/>
</dbReference>
<comment type="subcellular location">
    <subcellularLocation>
        <location evidence="3">Endoplasmic reticulum membrane</location>
        <topology evidence="3">Single-pass membrane protein</topology>
    </subcellularLocation>
</comment>
<dbReference type="CDD" id="cd01400">
    <property type="entry name" value="6PGL"/>
    <property type="match status" value="1"/>
</dbReference>
<comment type="catalytic activity">
    <reaction evidence="1">
        <text>6-phospho-D-glucono-1,5-lactone + H2O = 6-phospho-D-gluconate + H(+)</text>
        <dbReference type="Rhea" id="RHEA:12556"/>
        <dbReference type="ChEBI" id="CHEBI:15377"/>
        <dbReference type="ChEBI" id="CHEBI:15378"/>
        <dbReference type="ChEBI" id="CHEBI:57955"/>
        <dbReference type="ChEBI" id="CHEBI:58759"/>
        <dbReference type="EC" id="3.1.1.31"/>
    </reaction>
</comment>
<feature type="domain" description="Porphobilinogen deaminase C-terminal" evidence="28">
    <location>
        <begin position="230"/>
        <end position="256"/>
    </location>
</feature>
<dbReference type="SUPFAM" id="SSF53850">
    <property type="entry name" value="Periplasmic binding protein-like II"/>
    <property type="match status" value="1"/>
</dbReference>
<dbReference type="Proteomes" id="UP000011668">
    <property type="component" value="Unassembled WGS sequence"/>
</dbReference>
<feature type="region of interest" description="Disordered" evidence="24">
    <location>
        <begin position="259"/>
        <end position="290"/>
    </location>
</feature>
<dbReference type="EC" id="2.4.1.142" evidence="8"/>
<dbReference type="InterPro" id="IPR000860">
    <property type="entry name" value="HemC"/>
</dbReference>
<evidence type="ECO:0000256" key="13">
    <source>
        <dbReference type="ARBA" id="ARBA00022679"/>
    </source>
</evidence>
<evidence type="ECO:0000256" key="25">
    <source>
        <dbReference type="SAM" id="Phobius"/>
    </source>
</evidence>
<evidence type="ECO:0000256" key="10">
    <source>
        <dbReference type="ARBA" id="ARBA00015841"/>
    </source>
</evidence>
<evidence type="ECO:0000256" key="18">
    <source>
        <dbReference type="ARBA" id="ARBA00023133"/>
    </source>
</evidence>
<evidence type="ECO:0000256" key="6">
    <source>
        <dbReference type="ARBA" id="ARBA00004961"/>
    </source>
</evidence>
<dbReference type="SUPFAM" id="SSF54782">
    <property type="entry name" value="Porphobilinogen deaminase (hydroxymethylbilane synthase), C-terminal domain"/>
    <property type="match status" value="1"/>
</dbReference>
<keyword evidence="30" id="KW-1185">Reference proteome</keyword>
<comment type="pathway">
    <text evidence="6">Carbohydrate degradation; pentose phosphate pathway; D-ribulose 5-phosphate from D-glucose 6-phosphate (oxidative stage): step 2/3.</text>
</comment>
<dbReference type="GO" id="GO:0004578">
    <property type="term" value="F:chitobiosyldiphosphodolichol beta-mannosyltransferase activity"/>
    <property type="evidence" value="ECO:0007669"/>
    <property type="project" value="UniProtKB-EC"/>
</dbReference>
<dbReference type="GO" id="GO:0004418">
    <property type="term" value="F:hydroxymethylbilane synthase activity"/>
    <property type="evidence" value="ECO:0007669"/>
    <property type="project" value="UniProtKB-EC"/>
</dbReference>
<evidence type="ECO:0000256" key="3">
    <source>
        <dbReference type="ARBA" id="ARBA00004389"/>
    </source>
</evidence>
<dbReference type="GO" id="GO:0006098">
    <property type="term" value="P:pentose-phosphate shunt"/>
    <property type="evidence" value="ECO:0007669"/>
    <property type="project" value="InterPro"/>
</dbReference>
<evidence type="ECO:0000256" key="23">
    <source>
        <dbReference type="ARBA" id="ARBA00048169"/>
    </source>
</evidence>
<dbReference type="Gene3D" id="3.40.50.1360">
    <property type="match status" value="1"/>
</dbReference>
<dbReference type="Pfam" id="PF01379">
    <property type="entry name" value="Porphobil_deam"/>
    <property type="match status" value="1"/>
</dbReference>
<evidence type="ECO:0000259" key="27">
    <source>
        <dbReference type="Pfam" id="PF01379"/>
    </source>
</evidence>
<evidence type="ECO:0000256" key="24">
    <source>
        <dbReference type="SAM" id="MobiDB-lite"/>
    </source>
</evidence>
<dbReference type="OrthoDB" id="614844at2759"/>
<dbReference type="InterPro" id="IPR036803">
    <property type="entry name" value="Porphobilinogen_deaminase_C_sf"/>
</dbReference>
<evidence type="ECO:0000313" key="30">
    <source>
        <dbReference type="Proteomes" id="UP000011668"/>
    </source>
</evidence>
<keyword evidence="17 25" id="KW-1133">Transmembrane helix</keyword>
<evidence type="ECO:0000256" key="19">
    <source>
        <dbReference type="ARBA" id="ARBA00023136"/>
    </source>
</evidence>
<evidence type="ECO:0000256" key="14">
    <source>
        <dbReference type="ARBA" id="ARBA00022692"/>
    </source>
</evidence>
<dbReference type="SUPFAM" id="SSF100950">
    <property type="entry name" value="NagB/RpiA/CoA transferase-like"/>
    <property type="match status" value="1"/>
</dbReference>
<comment type="catalytic activity">
    <reaction evidence="23">
        <text>4 porphobilinogen + H2O = hydroxymethylbilane + 4 NH4(+)</text>
        <dbReference type="Rhea" id="RHEA:13185"/>
        <dbReference type="ChEBI" id="CHEBI:15377"/>
        <dbReference type="ChEBI" id="CHEBI:28938"/>
        <dbReference type="ChEBI" id="CHEBI:57845"/>
        <dbReference type="ChEBI" id="CHEBI:58126"/>
        <dbReference type="EC" id="2.5.1.61"/>
    </reaction>
</comment>
<dbReference type="Gene3D" id="3.40.50.2000">
    <property type="entry name" value="Glycogen Phosphorylase B"/>
    <property type="match status" value="1"/>
</dbReference>
<keyword evidence="19 25" id="KW-0472">Membrane</keyword>
<dbReference type="EMBL" id="AFRT01001052">
    <property type="protein sequence ID" value="ELU41467.1"/>
    <property type="molecule type" value="Genomic_DNA"/>
</dbReference>
<feature type="compositionally biased region" description="Polar residues" evidence="24">
    <location>
        <begin position="271"/>
        <end position="284"/>
    </location>
</feature>
<feature type="transmembrane region" description="Helical" evidence="25">
    <location>
        <begin position="789"/>
        <end position="812"/>
    </location>
</feature>
<evidence type="ECO:0000313" key="29">
    <source>
        <dbReference type="EMBL" id="ELU41467.1"/>
    </source>
</evidence>
<dbReference type="CDD" id="cd13645">
    <property type="entry name" value="PBP2_HuPBGD_like"/>
    <property type="match status" value="1"/>
</dbReference>
<dbReference type="FunFam" id="3.40.190.10:FF:000086">
    <property type="entry name" value="Probable porphobilinogen deaminase"/>
    <property type="match status" value="1"/>
</dbReference>
<dbReference type="Pfam" id="PF13692">
    <property type="entry name" value="Glyco_trans_1_4"/>
    <property type="match status" value="1"/>
</dbReference>
<dbReference type="InterPro" id="IPR026051">
    <property type="entry name" value="ALG1-like"/>
</dbReference>
<dbReference type="InterPro" id="IPR022418">
    <property type="entry name" value="Porphobilinogen_deaminase_C"/>
</dbReference>
<proteinExistence type="inferred from homology"/>
<dbReference type="InterPro" id="IPR037171">
    <property type="entry name" value="NagB/RpiA_transferase-like"/>
</dbReference>
<evidence type="ECO:0000256" key="2">
    <source>
        <dbReference type="ARBA" id="ARBA00002869"/>
    </source>
</evidence>
<evidence type="ECO:0000256" key="5">
    <source>
        <dbReference type="ARBA" id="ARBA00004922"/>
    </source>
</evidence>
<evidence type="ECO:0000256" key="12">
    <source>
        <dbReference type="ARBA" id="ARBA00022676"/>
    </source>
</evidence>
<evidence type="ECO:0000259" key="28">
    <source>
        <dbReference type="Pfam" id="PF03900"/>
    </source>
</evidence>
<dbReference type="InterPro" id="IPR005900">
    <property type="entry name" value="6-phosphogluconolactonase_DevB"/>
</dbReference>
<evidence type="ECO:0000256" key="11">
    <source>
        <dbReference type="ARBA" id="ARBA00016519"/>
    </source>
</evidence>
<evidence type="ECO:0000256" key="4">
    <source>
        <dbReference type="ARBA" id="ARBA00004735"/>
    </source>
</evidence>
<protein>
    <recommendedName>
        <fullName evidence="10">Chitobiosyldiphosphodolichol beta-mannosyltransferase</fullName>
        <ecNumber evidence="8">2.4.1.142</ecNumber>
        <ecNumber evidence="9">3.1.1.31</ecNumber>
    </recommendedName>
    <alternativeName>
        <fullName evidence="22">Hydroxymethylbilane synthase</fullName>
    </alternativeName>
    <alternativeName>
        <fullName evidence="11">Porphobilinogen deaminase</fullName>
    </alternativeName>
    <alternativeName>
        <fullName evidence="21">Pre-uroporphyrinogen synthase</fullName>
    </alternativeName>
</protein>
<keyword evidence="15" id="KW-0378">Hydrolase</keyword>
<dbReference type="GO" id="GO:0005789">
    <property type="term" value="C:endoplasmic reticulum membrane"/>
    <property type="evidence" value="ECO:0007669"/>
    <property type="project" value="UniProtKB-SubCell"/>
</dbReference>
<evidence type="ECO:0000256" key="15">
    <source>
        <dbReference type="ARBA" id="ARBA00022801"/>
    </source>
</evidence>
<comment type="caution">
    <text evidence="29">The sequence shown here is derived from an EMBL/GenBank/DDBJ whole genome shotgun (WGS) entry which is preliminary data.</text>
</comment>
<keyword evidence="18" id="KW-0350">Heme biosynthesis</keyword>
<evidence type="ECO:0000256" key="16">
    <source>
        <dbReference type="ARBA" id="ARBA00022824"/>
    </source>
</evidence>
<dbReference type="GO" id="GO:0006783">
    <property type="term" value="P:heme biosynthetic process"/>
    <property type="evidence" value="ECO:0007669"/>
    <property type="project" value="UniProtKB-KW"/>
</dbReference>
<evidence type="ECO:0000256" key="17">
    <source>
        <dbReference type="ARBA" id="ARBA00022989"/>
    </source>
</evidence>
<comment type="pathway">
    <text evidence="5">Protein modification; protein glycosylation.</text>
</comment>
<dbReference type="Pfam" id="PF03900">
    <property type="entry name" value="Porphobil_deamC"/>
    <property type="match status" value="1"/>
</dbReference>
<evidence type="ECO:0000256" key="7">
    <source>
        <dbReference type="ARBA" id="ARBA00010662"/>
    </source>
</evidence>
<dbReference type="Pfam" id="PF01182">
    <property type="entry name" value="Glucosamine_iso"/>
    <property type="match status" value="1"/>
</dbReference>
<comment type="similarity">
    <text evidence="7">Belongs to the glucosamine/galactosamine-6-phosphate isomerase family. 6-phosphogluconolactonase subfamily.</text>
</comment>
<keyword evidence="12 29" id="KW-0328">Glycosyltransferase</keyword>
<dbReference type="GO" id="GO:0017057">
    <property type="term" value="F:6-phosphogluconolactonase activity"/>
    <property type="evidence" value="ECO:0007669"/>
    <property type="project" value="UniProtKB-EC"/>
</dbReference>